<protein>
    <submittedName>
        <fullName evidence="1">Uncharacterized protein</fullName>
    </submittedName>
</protein>
<reference evidence="1 2" key="1">
    <citation type="submission" date="2020-02" db="EMBL/GenBank/DDBJ databases">
        <authorList>
            <person name="Gao J."/>
            <person name="Sun J."/>
        </authorList>
    </citation>
    <scope>NUCLEOTIDE SEQUENCE [LARGE SCALE GENOMIC DNA]</scope>
    <source>
        <strain evidence="1 2">7124</strain>
    </source>
</reference>
<dbReference type="RefSeq" id="WP_165102697.1">
    <property type="nucleotide sequence ID" value="NZ_JAAKGU010000013.1"/>
</dbReference>
<name>A0A6M1PP15_9BACL</name>
<dbReference type="EMBL" id="JAAKGU010000013">
    <property type="protein sequence ID" value="NGM84990.1"/>
    <property type="molecule type" value="Genomic_DNA"/>
</dbReference>
<sequence length="65" mass="7515">MEALGQGESFGLKTAAYPYAGAMRLTDETCHKEAIFRFYVRRMAFERCRFDAPYKLMLKATRAAR</sequence>
<evidence type="ECO:0000313" key="1">
    <source>
        <dbReference type="EMBL" id="NGM84990.1"/>
    </source>
</evidence>
<accession>A0A6M1PP15</accession>
<comment type="caution">
    <text evidence="1">The sequence shown here is derived from an EMBL/GenBank/DDBJ whole genome shotgun (WGS) entry which is preliminary data.</text>
</comment>
<dbReference type="AlphaFoldDB" id="A0A6M1PP15"/>
<evidence type="ECO:0000313" key="2">
    <source>
        <dbReference type="Proteomes" id="UP000480151"/>
    </source>
</evidence>
<dbReference type="Proteomes" id="UP000480151">
    <property type="component" value="Unassembled WGS sequence"/>
</dbReference>
<organism evidence="1 2">
    <name type="scientific">Paenibacillus apii</name>
    <dbReference type="NCBI Taxonomy" id="1850370"/>
    <lineage>
        <taxon>Bacteria</taxon>
        <taxon>Bacillati</taxon>
        <taxon>Bacillota</taxon>
        <taxon>Bacilli</taxon>
        <taxon>Bacillales</taxon>
        <taxon>Paenibacillaceae</taxon>
        <taxon>Paenibacillus</taxon>
    </lineage>
</organism>
<keyword evidence="2" id="KW-1185">Reference proteome</keyword>
<gene>
    <name evidence="1" type="ORF">G5B47_21550</name>
</gene>
<proteinExistence type="predicted"/>